<accession>A0A1S1HPE4</accession>
<evidence type="ECO:0000256" key="1">
    <source>
        <dbReference type="ARBA" id="ARBA00010835"/>
    </source>
</evidence>
<dbReference type="InterPro" id="IPR050057">
    <property type="entry name" value="Prokaryotic/Mito_RF"/>
</dbReference>
<dbReference type="InterPro" id="IPR000352">
    <property type="entry name" value="Pep_chain_release_fac_I"/>
</dbReference>
<keyword evidence="4" id="KW-1185">Reference proteome</keyword>
<dbReference type="SUPFAM" id="SSF75620">
    <property type="entry name" value="Release factor"/>
    <property type="match status" value="1"/>
</dbReference>
<comment type="caution">
    <text evidence="3">The sequence shown here is derived from an EMBL/GenBank/DDBJ whole genome shotgun (WGS) entry which is preliminary data.</text>
</comment>
<dbReference type="NCBIfam" id="TIGR03072">
    <property type="entry name" value="release_prfH"/>
    <property type="match status" value="1"/>
</dbReference>
<protein>
    <submittedName>
        <fullName evidence="3">Peptide chain release factor H</fullName>
    </submittedName>
</protein>
<evidence type="ECO:0000313" key="3">
    <source>
        <dbReference type="EMBL" id="OHT24174.1"/>
    </source>
</evidence>
<evidence type="ECO:0000259" key="2">
    <source>
        <dbReference type="Pfam" id="PF00472"/>
    </source>
</evidence>
<dbReference type="OrthoDB" id="9815709at2"/>
<reference evidence="3 4" key="1">
    <citation type="submission" date="2016-03" db="EMBL/GenBank/DDBJ databases">
        <title>Genome sequence of Providencia stuartii strain, isolated from the salivary glands of larval Lucilia sericata.</title>
        <authorList>
            <person name="Yuan Y."/>
            <person name="Zhang Y."/>
            <person name="Fu S."/>
            <person name="Crippen T.L."/>
            <person name="Visi D."/>
            <person name="Benbow M.E."/>
            <person name="Allen M."/>
            <person name="Tomberlin J.K."/>
            <person name="Sze S.-H."/>
            <person name="Tarone A.M."/>
        </authorList>
    </citation>
    <scope>NUCLEOTIDE SEQUENCE [LARGE SCALE GENOMIC DNA]</scope>
    <source>
        <strain evidence="3 4">Crippen</strain>
    </source>
</reference>
<dbReference type="Proteomes" id="UP000179588">
    <property type="component" value="Unassembled WGS sequence"/>
</dbReference>
<dbReference type="Pfam" id="PF00472">
    <property type="entry name" value="RF-1"/>
    <property type="match status" value="1"/>
</dbReference>
<dbReference type="AlphaFoldDB" id="A0A1S1HPE4"/>
<dbReference type="RefSeq" id="WP_070927828.1">
    <property type="nucleotide sequence ID" value="NZ_VAUE01000050.1"/>
</dbReference>
<gene>
    <name evidence="3" type="ORF">A3Q29_19115</name>
</gene>
<dbReference type="Gene3D" id="3.30.70.1660">
    <property type="match status" value="1"/>
</dbReference>
<dbReference type="PANTHER" id="PTHR43804">
    <property type="entry name" value="LD18447P"/>
    <property type="match status" value="1"/>
</dbReference>
<evidence type="ECO:0000313" key="4">
    <source>
        <dbReference type="Proteomes" id="UP000179588"/>
    </source>
</evidence>
<dbReference type="InterPro" id="IPR017509">
    <property type="entry name" value="PrfH"/>
</dbReference>
<organism evidence="3 4">
    <name type="scientific">Providencia stuartii</name>
    <dbReference type="NCBI Taxonomy" id="588"/>
    <lineage>
        <taxon>Bacteria</taxon>
        <taxon>Pseudomonadati</taxon>
        <taxon>Pseudomonadota</taxon>
        <taxon>Gammaproteobacteria</taxon>
        <taxon>Enterobacterales</taxon>
        <taxon>Morganellaceae</taxon>
        <taxon>Providencia</taxon>
    </lineage>
</organism>
<dbReference type="EMBL" id="LVIE01000166">
    <property type="protein sequence ID" value="OHT24174.1"/>
    <property type="molecule type" value="Genomic_DNA"/>
</dbReference>
<name>A0A1S1HPE4_PROST</name>
<dbReference type="Gene3D" id="3.30.160.20">
    <property type="match status" value="1"/>
</dbReference>
<comment type="similarity">
    <text evidence="1">Belongs to the prokaryotic/mitochondrial release factor family.</text>
</comment>
<dbReference type="GO" id="GO:0003747">
    <property type="term" value="F:translation release factor activity"/>
    <property type="evidence" value="ECO:0007669"/>
    <property type="project" value="InterPro"/>
</dbReference>
<proteinExistence type="inferred from homology"/>
<sequence>MLLQFSSAQGPEECCIAVEKALAYFLNEAKQYDVIVDILESLPSQQGLKSALVSLEGSDTETLANMWSGTIQWQCQSPIRPKHKRKNWFLSVIRFSPLQTIEDSEIVFEFIKSQGPGGQHVNKTCSAVRAKHIATNISVKVQSQRSQHANKKLAKQLIFWRLHEYQTQQVSALDKQKHVSHYQIERGNAQKIFKGKEFKLILT</sequence>
<dbReference type="PANTHER" id="PTHR43804:SF9">
    <property type="entry name" value="PEPTIDE CHAIN RELEASE FACTOR HOMOLOG-RELATED"/>
    <property type="match status" value="1"/>
</dbReference>
<feature type="domain" description="Prokaryotic-type class I peptide chain release factors" evidence="2">
    <location>
        <begin position="100"/>
        <end position="191"/>
    </location>
</feature>
<dbReference type="InterPro" id="IPR045853">
    <property type="entry name" value="Pep_chain_release_fac_I_sf"/>
</dbReference>